<keyword evidence="1 5" id="KW-0645">Protease</keyword>
<keyword evidence="3" id="KW-0472">Membrane</keyword>
<reference evidence="5 6" key="1">
    <citation type="submission" date="2018-06" db="EMBL/GenBank/DDBJ databases">
        <authorList>
            <consortium name="Pathogen Informatics"/>
            <person name="Doyle S."/>
        </authorList>
    </citation>
    <scope>NUCLEOTIDE SEQUENCE [LARGE SCALE GENOMIC DNA]</scope>
    <source>
        <strain evidence="5 6">NCTC11088</strain>
    </source>
</reference>
<feature type="transmembrane region" description="Helical" evidence="3">
    <location>
        <begin position="21"/>
        <end position="44"/>
    </location>
</feature>
<dbReference type="RefSeq" id="WP_115312177.1">
    <property type="nucleotide sequence ID" value="NZ_UGTH01000001.1"/>
</dbReference>
<sequence length="403" mass="42969">MEENNYSYPNRRNRKKNSNNIVVIALLCAIIGGIIGSAISYAVMREQASMPAISEQDSKKIVINAKDSSTIASAVAEKAMPSVVGITTKGVVETWMGQAQVGGTGSGIVVDKQGYILTNAHVVKLSGQTIEKPSVQLYDGTTVEGKTVWVDSTIDIAIVKIEPKTELIPAELGNSDDLKIGQAAIAIGNPLDLAFQRSVTQGIISGLNRYVGQVSGGGYMNGLIQTDASINGGNSGGPLLDSEGRVIGINTVKVSTAEGLGFAIPINSVKTILEEVIKTGDYKVVSLGVQTMDMTLAKRYYNLNTNLDSGVLIMDVMKGTPAEASGLQKSDVILKIGDTKIEGVDSLKATLYKYKVGDTAKLNILRNGKTVDIDVKFNEYSISDDENTQKDNRFILPDNEQNS</sequence>
<dbReference type="Proteomes" id="UP000254777">
    <property type="component" value="Unassembled WGS sequence"/>
</dbReference>
<dbReference type="SUPFAM" id="SSF50494">
    <property type="entry name" value="Trypsin-like serine proteases"/>
    <property type="match status" value="1"/>
</dbReference>
<dbReference type="Pfam" id="PF13180">
    <property type="entry name" value="PDZ_2"/>
    <property type="match status" value="1"/>
</dbReference>
<evidence type="ECO:0000256" key="2">
    <source>
        <dbReference type="ARBA" id="ARBA00022801"/>
    </source>
</evidence>
<dbReference type="GO" id="GO:0004252">
    <property type="term" value="F:serine-type endopeptidase activity"/>
    <property type="evidence" value="ECO:0007669"/>
    <property type="project" value="InterPro"/>
</dbReference>
<dbReference type="PANTHER" id="PTHR43343">
    <property type="entry name" value="PEPTIDASE S12"/>
    <property type="match status" value="1"/>
</dbReference>
<evidence type="ECO:0000259" key="4">
    <source>
        <dbReference type="PROSITE" id="PS50106"/>
    </source>
</evidence>
<dbReference type="PANTHER" id="PTHR43343:SF3">
    <property type="entry name" value="PROTEASE DO-LIKE 8, CHLOROPLASTIC"/>
    <property type="match status" value="1"/>
</dbReference>
<dbReference type="InterPro" id="IPR001478">
    <property type="entry name" value="PDZ"/>
</dbReference>
<keyword evidence="3" id="KW-1133">Transmembrane helix</keyword>
<accession>A0A379DEX1</accession>
<organism evidence="5 6">
    <name type="scientific">Peptoniphilus indolicus</name>
    <dbReference type="NCBI Taxonomy" id="33030"/>
    <lineage>
        <taxon>Bacteria</taxon>
        <taxon>Bacillati</taxon>
        <taxon>Bacillota</taxon>
        <taxon>Tissierellia</taxon>
        <taxon>Tissierellales</taxon>
        <taxon>Peptoniphilaceae</taxon>
        <taxon>Peptoniphilus</taxon>
    </lineage>
</organism>
<name>A0A379DEX1_9FIRM</name>
<dbReference type="AlphaFoldDB" id="A0A379DEX1"/>
<dbReference type="GO" id="GO:0006508">
    <property type="term" value="P:proteolysis"/>
    <property type="evidence" value="ECO:0007669"/>
    <property type="project" value="UniProtKB-KW"/>
</dbReference>
<dbReference type="Gene3D" id="2.30.42.10">
    <property type="match status" value="1"/>
</dbReference>
<protein>
    <submittedName>
        <fullName evidence="5">Serine protease HtrA</fullName>
    </submittedName>
</protein>
<dbReference type="PROSITE" id="PS50106">
    <property type="entry name" value="PDZ"/>
    <property type="match status" value="1"/>
</dbReference>
<dbReference type="InterPro" id="IPR009003">
    <property type="entry name" value="Peptidase_S1_PA"/>
</dbReference>
<dbReference type="SMART" id="SM00228">
    <property type="entry name" value="PDZ"/>
    <property type="match status" value="1"/>
</dbReference>
<evidence type="ECO:0000313" key="6">
    <source>
        <dbReference type="Proteomes" id="UP000254777"/>
    </source>
</evidence>
<dbReference type="InterPro" id="IPR036034">
    <property type="entry name" value="PDZ_sf"/>
</dbReference>
<dbReference type="SUPFAM" id="SSF50156">
    <property type="entry name" value="PDZ domain-like"/>
    <property type="match status" value="1"/>
</dbReference>
<gene>
    <name evidence="5" type="primary">htrA</name>
    <name evidence="5" type="ORF">NCTC11088_01616</name>
</gene>
<dbReference type="InterPro" id="IPR001940">
    <property type="entry name" value="Peptidase_S1C"/>
</dbReference>
<dbReference type="Gene3D" id="2.40.10.120">
    <property type="match status" value="1"/>
</dbReference>
<keyword evidence="2" id="KW-0378">Hydrolase</keyword>
<proteinExistence type="predicted"/>
<dbReference type="EMBL" id="UGTH01000001">
    <property type="protein sequence ID" value="SUB75813.1"/>
    <property type="molecule type" value="Genomic_DNA"/>
</dbReference>
<evidence type="ECO:0000256" key="1">
    <source>
        <dbReference type="ARBA" id="ARBA00022670"/>
    </source>
</evidence>
<evidence type="ECO:0000256" key="3">
    <source>
        <dbReference type="SAM" id="Phobius"/>
    </source>
</evidence>
<feature type="domain" description="PDZ" evidence="4">
    <location>
        <begin position="293"/>
        <end position="368"/>
    </location>
</feature>
<dbReference type="InterPro" id="IPR051201">
    <property type="entry name" value="Chloro_Bact_Ser_Proteases"/>
</dbReference>
<evidence type="ECO:0000313" key="5">
    <source>
        <dbReference type="EMBL" id="SUB75813.1"/>
    </source>
</evidence>
<dbReference type="Pfam" id="PF13365">
    <property type="entry name" value="Trypsin_2"/>
    <property type="match status" value="1"/>
</dbReference>
<keyword evidence="3" id="KW-0812">Transmembrane</keyword>
<dbReference type="PRINTS" id="PR00834">
    <property type="entry name" value="PROTEASES2C"/>
</dbReference>